<evidence type="ECO:0000313" key="3">
    <source>
        <dbReference type="Proteomes" id="UP001221898"/>
    </source>
</evidence>
<sequence>MPISFVPGVKRQPCQAARWHLIAARLPSRSAGAASQRLAGRPPRTPPGNSAARSRPAVAACQEAARMCRGMINPGSPRRRERVKAQPASCPPVRRAINRLIWSDGTPLRRAGRHHLCERLLGQRASFPALVSACLRDTVGKGSRLAGDLFQIPPRSE</sequence>
<keyword evidence="3" id="KW-1185">Reference proteome</keyword>
<proteinExistence type="predicted"/>
<feature type="region of interest" description="Disordered" evidence="1">
    <location>
        <begin position="30"/>
        <end position="56"/>
    </location>
</feature>
<accession>A0AAD7WEB0</accession>
<dbReference type="EMBL" id="JAINUG010000135">
    <property type="protein sequence ID" value="KAJ8393643.1"/>
    <property type="molecule type" value="Genomic_DNA"/>
</dbReference>
<protein>
    <submittedName>
        <fullName evidence="2">Uncharacterized protein</fullName>
    </submittedName>
</protein>
<reference evidence="2" key="1">
    <citation type="journal article" date="2023" name="Science">
        <title>Genome structures resolve the early diversification of teleost fishes.</title>
        <authorList>
            <person name="Parey E."/>
            <person name="Louis A."/>
            <person name="Montfort J."/>
            <person name="Bouchez O."/>
            <person name="Roques C."/>
            <person name="Iampietro C."/>
            <person name="Lluch J."/>
            <person name="Castinel A."/>
            <person name="Donnadieu C."/>
            <person name="Desvignes T."/>
            <person name="Floi Bucao C."/>
            <person name="Jouanno E."/>
            <person name="Wen M."/>
            <person name="Mejri S."/>
            <person name="Dirks R."/>
            <person name="Jansen H."/>
            <person name="Henkel C."/>
            <person name="Chen W.J."/>
            <person name="Zahm M."/>
            <person name="Cabau C."/>
            <person name="Klopp C."/>
            <person name="Thompson A.W."/>
            <person name="Robinson-Rechavi M."/>
            <person name="Braasch I."/>
            <person name="Lecointre G."/>
            <person name="Bobe J."/>
            <person name="Postlethwait J.H."/>
            <person name="Berthelot C."/>
            <person name="Roest Crollius H."/>
            <person name="Guiguen Y."/>
        </authorList>
    </citation>
    <scope>NUCLEOTIDE SEQUENCE</scope>
    <source>
        <strain evidence="2">NC1722</strain>
    </source>
</reference>
<gene>
    <name evidence="2" type="ORF">AAFF_G00058620</name>
</gene>
<evidence type="ECO:0000313" key="2">
    <source>
        <dbReference type="EMBL" id="KAJ8393643.1"/>
    </source>
</evidence>
<evidence type="ECO:0000256" key="1">
    <source>
        <dbReference type="SAM" id="MobiDB-lite"/>
    </source>
</evidence>
<comment type="caution">
    <text evidence="2">The sequence shown here is derived from an EMBL/GenBank/DDBJ whole genome shotgun (WGS) entry which is preliminary data.</text>
</comment>
<dbReference type="AlphaFoldDB" id="A0AAD7WEB0"/>
<dbReference type="Proteomes" id="UP001221898">
    <property type="component" value="Unassembled WGS sequence"/>
</dbReference>
<organism evidence="2 3">
    <name type="scientific">Aldrovandia affinis</name>
    <dbReference type="NCBI Taxonomy" id="143900"/>
    <lineage>
        <taxon>Eukaryota</taxon>
        <taxon>Metazoa</taxon>
        <taxon>Chordata</taxon>
        <taxon>Craniata</taxon>
        <taxon>Vertebrata</taxon>
        <taxon>Euteleostomi</taxon>
        <taxon>Actinopterygii</taxon>
        <taxon>Neopterygii</taxon>
        <taxon>Teleostei</taxon>
        <taxon>Notacanthiformes</taxon>
        <taxon>Halosauridae</taxon>
        <taxon>Aldrovandia</taxon>
    </lineage>
</organism>
<name>A0AAD7WEB0_9TELE</name>